<gene>
    <name evidence="1" type="primary">RvY_02239-1</name>
    <name evidence="1" type="synonym">RvY_02239.1</name>
    <name evidence="1" type="ORF">RvY_02239</name>
</gene>
<evidence type="ECO:0000313" key="1">
    <source>
        <dbReference type="EMBL" id="GAU89725.1"/>
    </source>
</evidence>
<organism evidence="1 2">
    <name type="scientific">Ramazzottius varieornatus</name>
    <name type="common">Water bear</name>
    <name type="synonym">Tardigrade</name>
    <dbReference type="NCBI Taxonomy" id="947166"/>
    <lineage>
        <taxon>Eukaryota</taxon>
        <taxon>Metazoa</taxon>
        <taxon>Ecdysozoa</taxon>
        <taxon>Tardigrada</taxon>
        <taxon>Eutardigrada</taxon>
        <taxon>Parachela</taxon>
        <taxon>Hypsibioidea</taxon>
        <taxon>Ramazzottiidae</taxon>
        <taxon>Ramazzottius</taxon>
    </lineage>
</organism>
<name>A0A1D1UMT5_RAMVA</name>
<evidence type="ECO:0000313" key="2">
    <source>
        <dbReference type="Proteomes" id="UP000186922"/>
    </source>
</evidence>
<sequence length="78" mass="8789">MAFSNVLLLEGIPHAWGLSIKQEQKAVWEFACAGLNQRSDIHPHGATKPQGYSRYLWLLGVYYSQAHGNPMVLLRSHV</sequence>
<accession>A0A1D1UMT5</accession>
<proteinExistence type="predicted"/>
<dbReference type="Proteomes" id="UP000186922">
    <property type="component" value="Unassembled WGS sequence"/>
</dbReference>
<dbReference type="AlphaFoldDB" id="A0A1D1UMT5"/>
<protein>
    <submittedName>
        <fullName evidence="1">Uncharacterized protein</fullName>
    </submittedName>
</protein>
<reference evidence="1 2" key="1">
    <citation type="journal article" date="2016" name="Nat. Commun.">
        <title>Extremotolerant tardigrade genome and improved radiotolerance of human cultured cells by tardigrade-unique protein.</title>
        <authorList>
            <person name="Hashimoto T."/>
            <person name="Horikawa D.D."/>
            <person name="Saito Y."/>
            <person name="Kuwahara H."/>
            <person name="Kozuka-Hata H."/>
            <person name="Shin-I T."/>
            <person name="Minakuchi Y."/>
            <person name="Ohishi K."/>
            <person name="Motoyama A."/>
            <person name="Aizu T."/>
            <person name="Enomoto A."/>
            <person name="Kondo K."/>
            <person name="Tanaka S."/>
            <person name="Hara Y."/>
            <person name="Koshikawa S."/>
            <person name="Sagara H."/>
            <person name="Miura T."/>
            <person name="Yokobori S."/>
            <person name="Miyagawa K."/>
            <person name="Suzuki Y."/>
            <person name="Kubo T."/>
            <person name="Oyama M."/>
            <person name="Kohara Y."/>
            <person name="Fujiyama A."/>
            <person name="Arakawa K."/>
            <person name="Katayama T."/>
            <person name="Toyoda A."/>
            <person name="Kunieda T."/>
        </authorList>
    </citation>
    <scope>NUCLEOTIDE SEQUENCE [LARGE SCALE GENOMIC DNA]</scope>
    <source>
        <strain evidence="1 2">YOKOZUNA-1</strain>
    </source>
</reference>
<comment type="caution">
    <text evidence="1">The sequence shown here is derived from an EMBL/GenBank/DDBJ whole genome shotgun (WGS) entry which is preliminary data.</text>
</comment>
<dbReference type="EMBL" id="BDGG01000001">
    <property type="protein sequence ID" value="GAU89725.1"/>
    <property type="molecule type" value="Genomic_DNA"/>
</dbReference>
<keyword evidence="2" id="KW-1185">Reference proteome</keyword>